<keyword evidence="2" id="KW-0732">Signal</keyword>
<evidence type="ECO:0000256" key="3">
    <source>
        <dbReference type="ARBA" id="ARBA00023002"/>
    </source>
</evidence>
<name>A0A0G1CIB8_9BACT</name>
<dbReference type="SUPFAM" id="SSF52833">
    <property type="entry name" value="Thioredoxin-like"/>
    <property type="match status" value="1"/>
</dbReference>
<keyword evidence="6" id="KW-1133">Transmembrane helix</keyword>
<sequence>MQNVPTNRLVPVLVILLIVASFLLGSLYTKVQYYEKGGTAVAAAGTGGTVAGTGTQPAAAAPEAPSAPVNIDVTDYPRLGNKNAKVAIVEFTDYQCPFCERLFTDAFPKIKKEYIDTGKVQYMVRDFPLFQIHPQAQKAAEAANCAKDQNKFWEMHDKLFSNQSALQIDDLKKYAQELGMNTGTFNSCLDSGKYTDKIKKDQTDGEGLGVRGTPASFIGTINGNTVNGSQISGAVPFETFKATIDGLL</sequence>
<keyword evidence="4" id="KW-1015">Disulfide bond</keyword>
<evidence type="ECO:0000256" key="6">
    <source>
        <dbReference type="SAM" id="Phobius"/>
    </source>
</evidence>
<feature type="domain" description="Thioredoxin" evidence="7">
    <location>
        <begin position="55"/>
        <end position="248"/>
    </location>
</feature>
<accession>A0A0G1CIB8</accession>
<evidence type="ECO:0000313" key="8">
    <source>
        <dbReference type="EMBL" id="KKS85204.1"/>
    </source>
</evidence>
<dbReference type="InterPro" id="IPR013766">
    <property type="entry name" value="Thioredoxin_domain"/>
</dbReference>
<dbReference type="Gene3D" id="3.40.30.10">
    <property type="entry name" value="Glutaredoxin"/>
    <property type="match status" value="1"/>
</dbReference>
<evidence type="ECO:0000259" key="7">
    <source>
        <dbReference type="PROSITE" id="PS51352"/>
    </source>
</evidence>
<dbReference type="Pfam" id="PF13462">
    <property type="entry name" value="Thioredoxin_4"/>
    <property type="match status" value="1"/>
</dbReference>
<dbReference type="EMBL" id="LCFB01000009">
    <property type="protein sequence ID" value="KKS85204.1"/>
    <property type="molecule type" value="Genomic_DNA"/>
</dbReference>
<dbReference type="InterPro" id="IPR012336">
    <property type="entry name" value="Thioredoxin-like_fold"/>
</dbReference>
<evidence type="ECO:0000256" key="5">
    <source>
        <dbReference type="ARBA" id="ARBA00023284"/>
    </source>
</evidence>
<dbReference type="AlphaFoldDB" id="A0A0G1CIB8"/>
<reference evidence="8 9" key="1">
    <citation type="journal article" date="2015" name="Nature">
        <title>rRNA introns, odd ribosomes, and small enigmatic genomes across a large radiation of phyla.</title>
        <authorList>
            <person name="Brown C.T."/>
            <person name="Hug L.A."/>
            <person name="Thomas B.C."/>
            <person name="Sharon I."/>
            <person name="Castelle C.J."/>
            <person name="Singh A."/>
            <person name="Wilkins M.J."/>
            <person name="Williams K.H."/>
            <person name="Banfield J.F."/>
        </authorList>
    </citation>
    <scope>NUCLEOTIDE SEQUENCE [LARGE SCALE GENOMIC DNA]</scope>
</reference>
<dbReference type="PROSITE" id="PS51352">
    <property type="entry name" value="THIOREDOXIN_2"/>
    <property type="match status" value="1"/>
</dbReference>
<keyword evidence="6" id="KW-0812">Transmembrane</keyword>
<gene>
    <name evidence="8" type="ORF">UV59_C0009G0006</name>
</gene>
<proteinExistence type="inferred from homology"/>
<dbReference type="STRING" id="1618436.UV59_C0009G0006"/>
<keyword evidence="5" id="KW-0676">Redox-active center</keyword>
<keyword evidence="3" id="KW-0560">Oxidoreductase</keyword>
<feature type="transmembrane region" description="Helical" evidence="6">
    <location>
        <begin position="12"/>
        <end position="29"/>
    </location>
</feature>
<protein>
    <submittedName>
        <fullName evidence="8">DSBA oxidoreductase</fullName>
    </submittedName>
</protein>
<evidence type="ECO:0000256" key="4">
    <source>
        <dbReference type="ARBA" id="ARBA00023157"/>
    </source>
</evidence>
<keyword evidence="6" id="KW-0472">Membrane</keyword>
<dbReference type="GO" id="GO:0016491">
    <property type="term" value="F:oxidoreductase activity"/>
    <property type="evidence" value="ECO:0007669"/>
    <property type="project" value="UniProtKB-KW"/>
</dbReference>
<evidence type="ECO:0000256" key="2">
    <source>
        <dbReference type="ARBA" id="ARBA00022729"/>
    </source>
</evidence>
<comment type="similarity">
    <text evidence="1">Belongs to the thioredoxin family. DsbA subfamily.</text>
</comment>
<evidence type="ECO:0000313" key="9">
    <source>
        <dbReference type="Proteomes" id="UP000034543"/>
    </source>
</evidence>
<dbReference type="PANTHER" id="PTHR13887:SF14">
    <property type="entry name" value="DISULFIDE BOND FORMATION PROTEIN D"/>
    <property type="match status" value="1"/>
</dbReference>
<organism evidence="8 9">
    <name type="scientific">Candidatus Gottesmanbacteria bacterium GW2011_GWA1_43_11</name>
    <dbReference type="NCBI Taxonomy" id="1618436"/>
    <lineage>
        <taxon>Bacteria</taxon>
        <taxon>Candidatus Gottesmaniibacteriota</taxon>
    </lineage>
</organism>
<dbReference type="PANTHER" id="PTHR13887">
    <property type="entry name" value="GLUTATHIONE S-TRANSFERASE KAPPA"/>
    <property type="match status" value="1"/>
</dbReference>
<dbReference type="Proteomes" id="UP000034543">
    <property type="component" value="Unassembled WGS sequence"/>
</dbReference>
<dbReference type="InterPro" id="IPR036249">
    <property type="entry name" value="Thioredoxin-like_sf"/>
</dbReference>
<evidence type="ECO:0000256" key="1">
    <source>
        <dbReference type="ARBA" id="ARBA00005791"/>
    </source>
</evidence>
<comment type="caution">
    <text evidence="8">The sequence shown here is derived from an EMBL/GenBank/DDBJ whole genome shotgun (WGS) entry which is preliminary data.</text>
</comment>
<dbReference type="Gene3D" id="1.10.40.80">
    <property type="match status" value="1"/>
</dbReference>